<protein>
    <recommendedName>
        <fullName evidence="6">WAT1-related protein</fullName>
    </recommendedName>
</protein>
<feature type="domain" description="EamA" evidence="7">
    <location>
        <begin position="10"/>
        <end position="150"/>
    </location>
</feature>
<evidence type="ECO:0000256" key="4">
    <source>
        <dbReference type="ARBA" id="ARBA00022989"/>
    </source>
</evidence>
<feature type="transmembrane region" description="Helical" evidence="6">
    <location>
        <begin position="252"/>
        <end position="273"/>
    </location>
</feature>
<organism evidence="8 9">
    <name type="scientific">Erythranthe guttata</name>
    <name type="common">Yellow monkey flower</name>
    <name type="synonym">Mimulus guttatus</name>
    <dbReference type="NCBI Taxonomy" id="4155"/>
    <lineage>
        <taxon>Eukaryota</taxon>
        <taxon>Viridiplantae</taxon>
        <taxon>Streptophyta</taxon>
        <taxon>Embryophyta</taxon>
        <taxon>Tracheophyta</taxon>
        <taxon>Spermatophyta</taxon>
        <taxon>Magnoliopsida</taxon>
        <taxon>eudicotyledons</taxon>
        <taxon>Gunneridae</taxon>
        <taxon>Pentapetalae</taxon>
        <taxon>asterids</taxon>
        <taxon>lamiids</taxon>
        <taxon>Lamiales</taxon>
        <taxon>Phrymaceae</taxon>
        <taxon>Erythranthe</taxon>
    </lineage>
</organism>
<keyword evidence="9" id="KW-1185">Reference proteome</keyword>
<feature type="transmembrane region" description="Helical" evidence="6">
    <location>
        <begin position="7"/>
        <end position="26"/>
    </location>
</feature>
<dbReference type="InterPro" id="IPR030184">
    <property type="entry name" value="WAT1-related"/>
</dbReference>
<dbReference type="AlphaFoldDB" id="A0A022R7D9"/>
<dbReference type="eggNOG" id="ENOG502QWIP">
    <property type="taxonomic scope" value="Eukaryota"/>
</dbReference>
<feature type="domain" description="EamA" evidence="7">
    <location>
        <begin position="186"/>
        <end position="324"/>
    </location>
</feature>
<feature type="transmembrane region" description="Helical" evidence="6">
    <location>
        <begin position="280"/>
        <end position="301"/>
    </location>
</feature>
<dbReference type="Pfam" id="PF00892">
    <property type="entry name" value="EamA"/>
    <property type="match status" value="2"/>
</dbReference>
<keyword evidence="5 6" id="KW-0472">Membrane</keyword>
<dbReference type="GO" id="GO:0022857">
    <property type="term" value="F:transmembrane transporter activity"/>
    <property type="evidence" value="ECO:0007669"/>
    <property type="project" value="InterPro"/>
</dbReference>
<feature type="transmembrane region" description="Helical" evidence="6">
    <location>
        <begin position="216"/>
        <end position="237"/>
    </location>
</feature>
<sequence>MKSFAKWYPVIAMIGIDMAFAISNILLKKIVNDGVDRLVFITYRQSISALFLSPLAFFLERGNRPKLTLSILCHLFVSAILGASVTQYLFLLGIEYTSATFSCAFLNMVPVFTFLMALPFRLETVNVKYGSGRAKVVGALVCLGGAILLTFYKGVPMFHFPGPESSVARSAGPRVEHVEGDQRWVIGSVALFAGTLCWSSWFLIQSNIGKKYPCQYSSTAIMAIFSAIQSAILSSSIDRELSIWILKRKSDIFVVLYAGIVGSGLCFVGMSWCVKKRGPVFTAAFSPLVQILAAMFDVPVLHEQLHLGSLLGSVIVIFGLYILLWGKDIEMQQKQDKEQLQEIPQEKKDQLEEEFQLVKISVEPEPALANTCSTRSV</sequence>
<keyword evidence="3 6" id="KW-0812">Transmembrane</keyword>
<feature type="transmembrane region" description="Helical" evidence="6">
    <location>
        <begin position="307"/>
        <end position="325"/>
    </location>
</feature>
<feature type="transmembrane region" description="Helical" evidence="6">
    <location>
        <begin position="71"/>
        <end position="90"/>
    </location>
</feature>
<evidence type="ECO:0000259" key="7">
    <source>
        <dbReference type="Pfam" id="PF00892"/>
    </source>
</evidence>
<proteinExistence type="inferred from homology"/>
<feature type="transmembrane region" description="Helical" evidence="6">
    <location>
        <begin position="38"/>
        <end position="59"/>
    </location>
</feature>
<reference evidence="8 9" key="1">
    <citation type="journal article" date="2013" name="Proc. Natl. Acad. Sci. U.S.A.">
        <title>Fine-scale variation in meiotic recombination in Mimulus inferred from population shotgun sequencing.</title>
        <authorList>
            <person name="Hellsten U."/>
            <person name="Wright K.M."/>
            <person name="Jenkins J."/>
            <person name="Shu S."/>
            <person name="Yuan Y."/>
            <person name="Wessler S.R."/>
            <person name="Schmutz J."/>
            <person name="Willis J.H."/>
            <person name="Rokhsar D.S."/>
        </authorList>
    </citation>
    <scope>NUCLEOTIDE SEQUENCE [LARGE SCALE GENOMIC DNA]</scope>
    <source>
        <strain evidence="9">cv. DUN x IM62</strain>
    </source>
</reference>
<feature type="transmembrane region" description="Helical" evidence="6">
    <location>
        <begin position="132"/>
        <end position="152"/>
    </location>
</feature>
<dbReference type="SUPFAM" id="SSF103481">
    <property type="entry name" value="Multidrug resistance efflux transporter EmrE"/>
    <property type="match status" value="2"/>
</dbReference>
<evidence type="ECO:0000256" key="2">
    <source>
        <dbReference type="ARBA" id="ARBA00007635"/>
    </source>
</evidence>
<gene>
    <name evidence="8" type="ORF">MIMGU_mgv1a008329mg</name>
</gene>
<keyword evidence="4 6" id="KW-1133">Transmembrane helix</keyword>
<evidence type="ECO:0000313" key="9">
    <source>
        <dbReference type="Proteomes" id="UP000030748"/>
    </source>
</evidence>
<dbReference type="GO" id="GO:0005886">
    <property type="term" value="C:plasma membrane"/>
    <property type="evidence" value="ECO:0000318"/>
    <property type="project" value="GO_Central"/>
</dbReference>
<evidence type="ECO:0000256" key="6">
    <source>
        <dbReference type="RuleBase" id="RU363077"/>
    </source>
</evidence>
<accession>A0A022R7D9</accession>
<evidence type="ECO:0000256" key="5">
    <source>
        <dbReference type="ARBA" id="ARBA00023136"/>
    </source>
</evidence>
<feature type="transmembrane region" description="Helical" evidence="6">
    <location>
        <begin position="96"/>
        <end position="120"/>
    </location>
</feature>
<feature type="transmembrane region" description="Helical" evidence="6">
    <location>
        <begin position="184"/>
        <end position="204"/>
    </location>
</feature>
<comment type="similarity">
    <text evidence="2 6">Belongs to the drug/metabolite transporter (DMT) superfamily. Plant drug/metabolite exporter (P-DME) (TC 2.A.7.4) family.</text>
</comment>
<comment type="subcellular location">
    <subcellularLocation>
        <location evidence="1 6">Membrane</location>
        <topology evidence="1 6">Multi-pass membrane protein</topology>
    </subcellularLocation>
</comment>
<evidence type="ECO:0000256" key="3">
    <source>
        <dbReference type="ARBA" id="ARBA00022692"/>
    </source>
</evidence>
<dbReference type="EMBL" id="KI630612">
    <property type="protein sequence ID" value="EYU35603.1"/>
    <property type="molecule type" value="Genomic_DNA"/>
</dbReference>
<name>A0A022R7D9_ERYGU</name>
<evidence type="ECO:0000256" key="1">
    <source>
        <dbReference type="ARBA" id="ARBA00004141"/>
    </source>
</evidence>
<dbReference type="InterPro" id="IPR000620">
    <property type="entry name" value="EamA_dom"/>
</dbReference>
<dbReference type="Proteomes" id="UP000030748">
    <property type="component" value="Unassembled WGS sequence"/>
</dbReference>
<dbReference type="InterPro" id="IPR037185">
    <property type="entry name" value="EmrE-like"/>
</dbReference>
<evidence type="ECO:0000313" key="8">
    <source>
        <dbReference type="EMBL" id="EYU35603.1"/>
    </source>
</evidence>
<dbReference type="PANTHER" id="PTHR31218">
    <property type="entry name" value="WAT1-RELATED PROTEIN"/>
    <property type="match status" value="1"/>
</dbReference>